<dbReference type="AlphaFoldDB" id="A0A1E5W6U2"/>
<reference evidence="1 2" key="1">
    <citation type="submission" date="2016-09" db="EMBL/GenBank/DDBJ databases">
        <title>The draft genome of Dichanthelium oligosanthes: A C3 panicoid grass species.</title>
        <authorList>
            <person name="Studer A.J."/>
            <person name="Schnable J.C."/>
            <person name="Brutnell T.P."/>
        </authorList>
    </citation>
    <scope>NUCLEOTIDE SEQUENCE [LARGE SCALE GENOMIC DNA]</scope>
    <source>
        <strain evidence="2">cv. Kellogg 1175</strain>
        <tissue evidence="1">Leaf</tissue>
    </source>
</reference>
<dbReference type="Proteomes" id="UP000095767">
    <property type="component" value="Unassembled WGS sequence"/>
</dbReference>
<evidence type="ECO:0000313" key="1">
    <source>
        <dbReference type="EMBL" id="OEL33114.1"/>
    </source>
</evidence>
<accession>A0A1E5W6U2</accession>
<comment type="caution">
    <text evidence="1">The sequence shown here is derived from an EMBL/GenBank/DDBJ whole genome shotgun (WGS) entry which is preliminary data.</text>
</comment>
<keyword evidence="2" id="KW-1185">Reference proteome</keyword>
<gene>
    <name evidence="1" type="ORF">BAE44_0005867</name>
</gene>
<proteinExistence type="predicted"/>
<name>A0A1E5W6U2_9POAL</name>
<dbReference type="EMBL" id="LWDX02019825">
    <property type="protein sequence ID" value="OEL33114.1"/>
    <property type="molecule type" value="Genomic_DNA"/>
</dbReference>
<protein>
    <submittedName>
        <fullName evidence="1">Uncharacterized protein</fullName>
    </submittedName>
</protein>
<sequence>MEMAEISGGGGCNMRSDLGKHSTHEKDAYQVFNGMRTSRFEDWRPPNRVLEVAIRKLVIQYALCQEAVVAVDVSDGGTAISSPAMILQGSTEANIAEEAGADLVLATAVRSTMDDTTGDMDVDVPTACSIKCQLSEISAPTFMNVPVTSPTLSPTSTLLGVPTLSVVTLSSTSLVHANLGAFQVFEEMLSASNSFSDCSIGLEMLLKSPYKYLLSVCSINSYEFLGACVPLDMHGGSTILLCPLLMKWVEQQPWLPPAEMDLARSDAELRPMPWTSFNCYQFGVPSGCAESVHTRACKWEWIFGVMELGPPWPPPAHVSIVGDKVELRITPWVVFFNCRSMGIQLKQSYAKPSHHLARQKHGEVLGGIIRIPSWAPPLLTRAGQMFDQFPRCSLMLIQVAKKWKHDGVSECLEGTR</sequence>
<evidence type="ECO:0000313" key="2">
    <source>
        <dbReference type="Proteomes" id="UP000095767"/>
    </source>
</evidence>
<organism evidence="1 2">
    <name type="scientific">Dichanthelium oligosanthes</name>
    <dbReference type="NCBI Taxonomy" id="888268"/>
    <lineage>
        <taxon>Eukaryota</taxon>
        <taxon>Viridiplantae</taxon>
        <taxon>Streptophyta</taxon>
        <taxon>Embryophyta</taxon>
        <taxon>Tracheophyta</taxon>
        <taxon>Spermatophyta</taxon>
        <taxon>Magnoliopsida</taxon>
        <taxon>Liliopsida</taxon>
        <taxon>Poales</taxon>
        <taxon>Poaceae</taxon>
        <taxon>PACMAD clade</taxon>
        <taxon>Panicoideae</taxon>
        <taxon>Panicodae</taxon>
        <taxon>Paniceae</taxon>
        <taxon>Dichantheliinae</taxon>
        <taxon>Dichanthelium</taxon>
    </lineage>
</organism>
<dbReference type="OrthoDB" id="10676026at2759"/>